<dbReference type="Proteomes" id="UP000321234">
    <property type="component" value="Unassembled WGS sequence"/>
</dbReference>
<name>A0A5C8Z697_9ACTN</name>
<dbReference type="EMBL" id="VKAC01000012">
    <property type="protein sequence ID" value="TXR52661.1"/>
    <property type="molecule type" value="Genomic_DNA"/>
</dbReference>
<dbReference type="InterPro" id="IPR036249">
    <property type="entry name" value="Thioredoxin-like_sf"/>
</dbReference>
<proteinExistence type="inferred from homology"/>
<evidence type="ECO:0000256" key="2">
    <source>
        <dbReference type="ARBA" id="ARBA00022729"/>
    </source>
</evidence>
<accession>A0A5C8Z697</accession>
<keyword evidence="5" id="KW-0676">Redox-active center</keyword>
<keyword evidence="2" id="KW-0732">Signal</keyword>
<evidence type="ECO:0000313" key="7">
    <source>
        <dbReference type="EMBL" id="TXR52661.1"/>
    </source>
</evidence>
<evidence type="ECO:0000256" key="4">
    <source>
        <dbReference type="ARBA" id="ARBA00023157"/>
    </source>
</evidence>
<evidence type="ECO:0000256" key="3">
    <source>
        <dbReference type="ARBA" id="ARBA00023002"/>
    </source>
</evidence>
<dbReference type="InterPro" id="IPR012336">
    <property type="entry name" value="Thioredoxin-like_fold"/>
</dbReference>
<keyword evidence="3" id="KW-0560">Oxidoreductase</keyword>
<protein>
    <submittedName>
        <fullName evidence="7">Disulfide bond formation protein DsbA</fullName>
    </submittedName>
</protein>
<evidence type="ECO:0000313" key="8">
    <source>
        <dbReference type="Proteomes" id="UP000321234"/>
    </source>
</evidence>
<organism evidence="7 8">
    <name type="scientific">Quadrisphaera setariae</name>
    <dbReference type="NCBI Taxonomy" id="2593304"/>
    <lineage>
        <taxon>Bacteria</taxon>
        <taxon>Bacillati</taxon>
        <taxon>Actinomycetota</taxon>
        <taxon>Actinomycetes</taxon>
        <taxon>Kineosporiales</taxon>
        <taxon>Kineosporiaceae</taxon>
        <taxon>Quadrisphaera</taxon>
    </lineage>
</organism>
<comment type="similarity">
    <text evidence="1">Belongs to the thioredoxin family. DsbA subfamily.</text>
</comment>
<dbReference type="RefSeq" id="WP_147927783.1">
    <property type="nucleotide sequence ID" value="NZ_VKAC01000012.1"/>
</dbReference>
<gene>
    <name evidence="7" type="ORF">FMM08_18050</name>
</gene>
<dbReference type="PANTHER" id="PTHR13887:SF14">
    <property type="entry name" value="DISULFIDE BOND FORMATION PROTEIN D"/>
    <property type="match status" value="1"/>
</dbReference>
<dbReference type="AlphaFoldDB" id="A0A5C8Z697"/>
<dbReference type="Gene3D" id="3.40.30.10">
    <property type="entry name" value="Glutaredoxin"/>
    <property type="match status" value="1"/>
</dbReference>
<comment type="caution">
    <text evidence="7">The sequence shown here is derived from an EMBL/GenBank/DDBJ whole genome shotgun (WGS) entry which is preliminary data.</text>
</comment>
<keyword evidence="4" id="KW-1015">Disulfide bond</keyword>
<keyword evidence="8" id="KW-1185">Reference proteome</keyword>
<dbReference type="GO" id="GO:0016491">
    <property type="term" value="F:oxidoreductase activity"/>
    <property type="evidence" value="ECO:0007669"/>
    <property type="project" value="UniProtKB-KW"/>
</dbReference>
<dbReference type="OrthoDB" id="117402at2"/>
<evidence type="ECO:0000256" key="1">
    <source>
        <dbReference type="ARBA" id="ARBA00005791"/>
    </source>
</evidence>
<evidence type="ECO:0000256" key="5">
    <source>
        <dbReference type="ARBA" id="ARBA00023284"/>
    </source>
</evidence>
<dbReference type="SUPFAM" id="SSF52833">
    <property type="entry name" value="Thioredoxin-like"/>
    <property type="match status" value="1"/>
</dbReference>
<evidence type="ECO:0000259" key="6">
    <source>
        <dbReference type="Pfam" id="PF13462"/>
    </source>
</evidence>
<dbReference type="Pfam" id="PF13462">
    <property type="entry name" value="Thioredoxin_4"/>
    <property type="match status" value="1"/>
</dbReference>
<dbReference type="PANTHER" id="PTHR13887">
    <property type="entry name" value="GLUTATHIONE S-TRANSFERASE KAPPA"/>
    <property type="match status" value="1"/>
</dbReference>
<sequence>MSWDRHSYGDPDAAHTVVEHGDFECPFCAAAAPVLKALVDSSGGAVRLVFRHFPLFTKHPFALTAALASEAAAEQGRFWDLHELLFRHQADLSDPQLAALAERAGLDEPAAVVGERVQRFRPAVEADYADGGAAGVRGTPTLFVDGRLYTGRVEEGALRRELGLPRR</sequence>
<feature type="domain" description="Thioredoxin-like fold" evidence="6">
    <location>
        <begin position="5"/>
        <end position="158"/>
    </location>
</feature>
<reference evidence="7 8" key="1">
    <citation type="submission" date="2019-07" db="EMBL/GenBank/DDBJ databases">
        <title>Quadrisphaera sp. strain DD2A genome sequencing and assembly.</title>
        <authorList>
            <person name="Kim I."/>
        </authorList>
    </citation>
    <scope>NUCLEOTIDE SEQUENCE [LARGE SCALE GENOMIC DNA]</scope>
    <source>
        <strain evidence="7 8">DD2A</strain>
    </source>
</reference>